<dbReference type="InterPro" id="IPR005572">
    <property type="entry name" value="Anti-sigma_E_RseA_N"/>
</dbReference>
<dbReference type="SUPFAM" id="SSF89069">
    <property type="entry name" value="N-terminal, cytoplasmic domain of anti-sigmaE factor RseA"/>
    <property type="match status" value="1"/>
</dbReference>
<dbReference type="EMBL" id="CP011367">
    <property type="protein sequence ID" value="AKJ95838.1"/>
    <property type="molecule type" value="Genomic_DNA"/>
</dbReference>
<dbReference type="PANTHER" id="PTHR38104:SF1">
    <property type="entry name" value="ANTI-SIGMA-E FACTOR RSEA"/>
    <property type="match status" value="1"/>
</dbReference>
<dbReference type="GO" id="GO:0016989">
    <property type="term" value="F:sigma factor antagonist activity"/>
    <property type="evidence" value="ECO:0007669"/>
    <property type="project" value="InterPro"/>
</dbReference>
<dbReference type="AlphaFoldDB" id="A0A0G3G3P3"/>
<gene>
    <name evidence="3" type="ORF">TVD_10965</name>
</gene>
<dbReference type="PATRIC" id="fig|106634.4.peg.2234"/>
<dbReference type="InterPro" id="IPR052383">
    <property type="entry name" value="Anti-sigma-E_RseA-like"/>
</dbReference>
<dbReference type="PANTHER" id="PTHR38104">
    <property type="match status" value="1"/>
</dbReference>
<dbReference type="Proteomes" id="UP000064201">
    <property type="component" value="Chromosome"/>
</dbReference>
<dbReference type="CDD" id="cd16328">
    <property type="entry name" value="RseA_N"/>
    <property type="match status" value="1"/>
</dbReference>
<dbReference type="STRING" id="106634.TVD_10965"/>
<dbReference type="Pfam" id="PF03872">
    <property type="entry name" value="RseA_N"/>
    <property type="match status" value="1"/>
</dbReference>
<evidence type="ECO:0000313" key="3">
    <source>
        <dbReference type="EMBL" id="AKJ95838.1"/>
    </source>
</evidence>
<dbReference type="RefSeq" id="WP_018144069.1">
    <property type="nucleotide sequence ID" value="NZ_CP011367.1"/>
</dbReference>
<feature type="region of interest" description="Disordered" evidence="1">
    <location>
        <begin position="117"/>
        <end position="154"/>
    </location>
</feature>
<reference evidence="3 4" key="1">
    <citation type="submission" date="2015-04" db="EMBL/GenBank/DDBJ databases">
        <title>Complete Sequence for the Genome of the Thioalkalivibrio versutus D301.</title>
        <authorList>
            <person name="Mu T."/>
            <person name="Zhou J."/>
            <person name="Xu X."/>
        </authorList>
    </citation>
    <scope>NUCLEOTIDE SEQUENCE [LARGE SCALE GENOMIC DNA]</scope>
    <source>
        <strain evidence="3 4">D301</strain>
    </source>
</reference>
<sequence length="188" mass="20158">MTEQVSKNERLSALVDGETDDFETRRLMDELVKSEEDRGQWERYHLIGDSLRGGMRRTAPANFMDGVHAALADEAPLSAAHKPAQPRWLKPVAGTGVAAAVAMVTLVGMQMLGPDTGTQEAAPVASETRTPAQVADGVQRASTSDVEAPAAGRESLDPRFARYLENHAELTGPGSTALGRVRYSVSDE</sequence>
<evidence type="ECO:0000259" key="2">
    <source>
        <dbReference type="Pfam" id="PF03872"/>
    </source>
</evidence>
<evidence type="ECO:0000313" key="4">
    <source>
        <dbReference type="Proteomes" id="UP000064201"/>
    </source>
</evidence>
<evidence type="ECO:0000256" key="1">
    <source>
        <dbReference type="SAM" id="MobiDB-lite"/>
    </source>
</evidence>
<name>A0A0G3G3P3_9GAMM</name>
<dbReference type="OrthoDB" id="5298512at2"/>
<keyword evidence="4" id="KW-1185">Reference proteome</keyword>
<dbReference type="Gene3D" id="1.10.10.880">
    <property type="entry name" value="Anti sigma-E protein RseA, N-terminal domain"/>
    <property type="match status" value="1"/>
</dbReference>
<accession>A0A0G3G3P3</accession>
<protein>
    <submittedName>
        <fullName evidence="3">Anti-sigma factor</fullName>
    </submittedName>
</protein>
<feature type="domain" description="Anti sigma-E protein RseA N-terminal" evidence="2">
    <location>
        <begin position="8"/>
        <end position="81"/>
    </location>
</feature>
<organism evidence="3 4">
    <name type="scientific">Thioalkalivibrio versutus</name>
    <dbReference type="NCBI Taxonomy" id="106634"/>
    <lineage>
        <taxon>Bacteria</taxon>
        <taxon>Pseudomonadati</taxon>
        <taxon>Pseudomonadota</taxon>
        <taxon>Gammaproteobacteria</taxon>
        <taxon>Chromatiales</taxon>
        <taxon>Ectothiorhodospiraceae</taxon>
        <taxon>Thioalkalivibrio</taxon>
    </lineage>
</organism>
<dbReference type="KEGG" id="tvr:TVD_10965"/>
<dbReference type="InterPro" id="IPR036147">
    <property type="entry name" value="Anti-sigma_E_RseA_N_sf"/>
</dbReference>
<proteinExistence type="predicted"/>